<comment type="caution">
    <text evidence="3">The sequence shown here is derived from an EMBL/GenBank/DDBJ whole genome shotgun (WGS) entry which is preliminary data.</text>
</comment>
<gene>
    <name evidence="3" type="ORF">GCM10023093_11860</name>
</gene>
<evidence type="ECO:0000313" key="3">
    <source>
        <dbReference type="EMBL" id="GAA4463430.1"/>
    </source>
</evidence>
<dbReference type="InterPro" id="IPR052336">
    <property type="entry name" value="MlaD_Phospholipid_Transporter"/>
</dbReference>
<protein>
    <submittedName>
        <fullName evidence="3">MlaD family protein</fullName>
    </submittedName>
</protein>
<dbReference type="PANTHER" id="PTHR33371:SF4">
    <property type="entry name" value="INTERMEMBRANE PHOSPHOLIPID TRANSPORT SYSTEM BINDING PROTEIN MLAD"/>
    <property type="match status" value="1"/>
</dbReference>
<feature type="domain" description="Mce/MlaD" evidence="2">
    <location>
        <begin position="37"/>
        <end position="111"/>
    </location>
</feature>
<sequence>MTISKEVRIGVLVAASIVIFFAGFYFLKGSDVFSSDKEYYCYFNTASGLAEASTVEIKGLSVGKVTKMELAGAKGVKVTLSVHNDVTLPKGTVANLTSSGLLSGKVISLDLGSGPGEEAEGATLPSTKGADVMDQVSGELTPRLEELKETIASFNVTLARVNAMLNEENKEAIASTLRSLKTTSENLAHMSATFDKESAQITGIIRNANSITGSLAKSNDTIQRIISNTNRITSQLANAPLQKTIADLEKTAVELQAIMKKVNNGEGSLGLLVNDKELYKNLNGSLKSITNLTDDLKARPGRYINISVFGGKKKD</sequence>
<evidence type="ECO:0000256" key="1">
    <source>
        <dbReference type="SAM" id="Phobius"/>
    </source>
</evidence>
<evidence type="ECO:0000259" key="2">
    <source>
        <dbReference type="Pfam" id="PF02470"/>
    </source>
</evidence>
<dbReference type="Pfam" id="PF02470">
    <property type="entry name" value="MlaD"/>
    <property type="match status" value="1"/>
</dbReference>
<keyword evidence="1" id="KW-0472">Membrane</keyword>
<keyword evidence="1" id="KW-0812">Transmembrane</keyword>
<keyword evidence="4" id="KW-1185">Reference proteome</keyword>
<dbReference type="InterPro" id="IPR003399">
    <property type="entry name" value="Mce/MlaD"/>
</dbReference>
<name>A0ABP8NDE2_9BACT</name>
<reference evidence="4" key="1">
    <citation type="journal article" date="2019" name="Int. J. Syst. Evol. Microbiol.">
        <title>The Global Catalogue of Microorganisms (GCM) 10K type strain sequencing project: providing services to taxonomists for standard genome sequencing and annotation.</title>
        <authorList>
            <consortium name="The Broad Institute Genomics Platform"/>
            <consortium name="The Broad Institute Genome Sequencing Center for Infectious Disease"/>
            <person name="Wu L."/>
            <person name="Ma J."/>
        </authorList>
    </citation>
    <scope>NUCLEOTIDE SEQUENCE [LARGE SCALE GENOMIC DNA]</scope>
    <source>
        <strain evidence="4">JCM 32105</strain>
    </source>
</reference>
<feature type="transmembrane region" description="Helical" evidence="1">
    <location>
        <begin position="7"/>
        <end position="27"/>
    </location>
</feature>
<keyword evidence="1" id="KW-1133">Transmembrane helix</keyword>
<dbReference type="Proteomes" id="UP001500067">
    <property type="component" value="Unassembled WGS sequence"/>
</dbReference>
<organism evidence="3 4">
    <name type="scientific">Nemorincola caseinilytica</name>
    <dbReference type="NCBI Taxonomy" id="2054315"/>
    <lineage>
        <taxon>Bacteria</taxon>
        <taxon>Pseudomonadati</taxon>
        <taxon>Bacteroidota</taxon>
        <taxon>Chitinophagia</taxon>
        <taxon>Chitinophagales</taxon>
        <taxon>Chitinophagaceae</taxon>
        <taxon>Nemorincola</taxon>
    </lineage>
</organism>
<dbReference type="RefSeq" id="WP_345080011.1">
    <property type="nucleotide sequence ID" value="NZ_BAABFA010000008.1"/>
</dbReference>
<dbReference type="PANTHER" id="PTHR33371">
    <property type="entry name" value="INTERMEMBRANE PHOSPHOLIPID TRANSPORT SYSTEM BINDING PROTEIN MLAD-RELATED"/>
    <property type="match status" value="1"/>
</dbReference>
<dbReference type="EMBL" id="BAABFA010000008">
    <property type="protein sequence ID" value="GAA4463430.1"/>
    <property type="molecule type" value="Genomic_DNA"/>
</dbReference>
<evidence type="ECO:0000313" key="4">
    <source>
        <dbReference type="Proteomes" id="UP001500067"/>
    </source>
</evidence>
<proteinExistence type="predicted"/>
<accession>A0ABP8NDE2</accession>